<reference evidence="3 4" key="1">
    <citation type="submission" date="2019-03" db="EMBL/GenBank/DDBJ databases">
        <title>Thermus tengchongensis species for the arsenic transformation mechanism.</title>
        <authorList>
            <person name="Yuan G.C."/>
        </authorList>
    </citation>
    <scope>NUCLEOTIDE SEQUENCE [LARGE SCALE GENOMIC DNA]</scope>
    <source>
        <strain evidence="3 4">15Y</strain>
    </source>
</reference>
<evidence type="ECO:0000259" key="1">
    <source>
        <dbReference type="Pfam" id="PF13173"/>
    </source>
</evidence>
<dbReference type="InterPro" id="IPR027417">
    <property type="entry name" value="P-loop_NTPase"/>
</dbReference>
<keyword evidence="4" id="KW-1185">Reference proteome</keyword>
<dbReference type="PANTHER" id="PTHR43566:SF2">
    <property type="entry name" value="DUF4143 DOMAIN-CONTAINING PROTEIN"/>
    <property type="match status" value="1"/>
</dbReference>
<evidence type="ECO:0000259" key="2">
    <source>
        <dbReference type="Pfam" id="PF13635"/>
    </source>
</evidence>
<dbReference type="InterPro" id="IPR036388">
    <property type="entry name" value="WH-like_DNA-bd_sf"/>
</dbReference>
<accession>A0ABY2K343</accession>
<dbReference type="Gene3D" id="1.10.10.10">
    <property type="entry name" value="Winged helix-like DNA-binding domain superfamily/Winged helix DNA-binding domain"/>
    <property type="match status" value="1"/>
</dbReference>
<evidence type="ECO:0000313" key="3">
    <source>
        <dbReference type="EMBL" id="TFU14105.1"/>
    </source>
</evidence>
<feature type="domain" description="DUF4143" evidence="2">
    <location>
        <begin position="196"/>
        <end position="351"/>
    </location>
</feature>
<dbReference type="InterPro" id="IPR036390">
    <property type="entry name" value="WH_DNA-bd_sf"/>
</dbReference>
<dbReference type="GO" id="GO:0005524">
    <property type="term" value="F:ATP binding"/>
    <property type="evidence" value="ECO:0007669"/>
    <property type="project" value="UniProtKB-KW"/>
</dbReference>
<dbReference type="Pfam" id="PF13173">
    <property type="entry name" value="AAA_14"/>
    <property type="match status" value="1"/>
</dbReference>
<dbReference type="EMBL" id="SKBL01000043">
    <property type="protein sequence ID" value="TFU14105.1"/>
    <property type="molecule type" value="Genomic_DNA"/>
</dbReference>
<dbReference type="InterPro" id="IPR025420">
    <property type="entry name" value="DUF4143"/>
</dbReference>
<sequence length="402" mass="43969">MLPRLLEDRLQLLLTLFPVVFLAGPRQAGKTTLALKLAGELGLAYRTLDDPTELAAARTDPRGYVGALPVPTVLDEVQRAPEIFLPLKLRVDRERRPGAFLLTGSANVLLLPQVADALPGRMAVARLLPLSQAELEGGKGSFPDLLLLLARGEPLPPPPPLGDLRARVLRGGFPGAALGPEPREWFRAYLDTLLSRDVRELAQIERLHQLPHLLAVLAARQGGLLNASELAREVGIPQATLRRYLRLLQALYLVAELPPWSGHLGKRLLKSPKVYLTDSGLAAHLLGHPAVPLEGRLWEHLLEGFVVGEVLRLQAAREDFRAYHYREAGGLEADLLLEFPGGVVGLEVKAGATLGSRDFAPLARLRERLGERFLLGAILHPGERALPFGERLFALPLGYLWA</sequence>
<dbReference type="PANTHER" id="PTHR43566">
    <property type="entry name" value="CONSERVED PROTEIN"/>
    <property type="match status" value="1"/>
</dbReference>
<gene>
    <name evidence="3" type="ORF">E0489_13015</name>
</gene>
<dbReference type="RefSeq" id="WP_135344077.1">
    <property type="nucleotide sequence ID" value="NZ_ML214277.1"/>
</dbReference>
<organism evidence="3 4">
    <name type="scientific">Thermus tengchongensis</name>
    <dbReference type="NCBI Taxonomy" id="1214928"/>
    <lineage>
        <taxon>Bacteria</taxon>
        <taxon>Thermotogati</taxon>
        <taxon>Deinococcota</taxon>
        <taxon>Deinococci</taxon>
        <taxon>Thermales</taxon>
        <taxon>Thermaceae</taxon>
        <taxon>Thermus</taxon>
    </lineage>
</organism>
<comment type="caution">
    <text evidence="3">The sequence shown here is derived from an EMBL/GenBank/DDBJ whole genome shotgun (WGS) entry which is preliminary data.</text>
</comment>
<dbReference type="SUPFAM" id="SSF46785">
    <property type="entry name" value="Winged helix' DNA-binding domain"/>
    <property type="match status" value="1"/>
</dbReference>
<protein>
    <submittedName>
        <fullName evidence="3">ATP-binding protein</fullName>
    </submittedName>
</protein>
<feature type="domain" description="AAA" evidence="1">
    <location>
        <begin position="18"/>
        <end position="135"/>
    </location>
</feature>
<dbReference type="SUPFAM" id="SSF52540">
    <property type="entry name" value="P-loop containing nucleoside triphosphate hydrolases"/>
    <property type="match status" value="1"/>
</dbReference>
<dbReference type="Proteomes" id="UP000297244">
    <property type="component" value="Unassembled WGS sequence"/>
</dbReference>
<name>A0ABY2K343_9DEIN</name>
<dbReference type="Pfam" id="PF13635">
    <property type="entry name" value="DUF4143"/>
    <property type="match status" value="1"/>
</dbReference>
<keyword evidence="3" id="KW-0067">ATP-binding</keyword>
<dbReference type="InterPro" id="IPR041682">
    <property type="entry name" value="AAA_14"/>
</dbReference>
<evidence type="ECO:0000313" key="4">
    <source>
        <dbReference type="Proteomes" id="UP000297244"/>
    </source>
</evidence>
<keyword evidence="3" id="KW-0547">Nucleotide-binding</keyword>
<proteinExistence type="predicted"/>